<dbReference type="RefSeq" id="WP_187303170.1">
    <property type="nucleotide sequence ID" value="NZ_JACRYT010000009.1"/>
</dbReference>
<dbReference type="InterPro" id="IPR001764">
    <property type="entry name" value="Glyco_hydro_3_N"/>
</dbReference>
<evidence type="ECO:0000259" key="6">
    <source>
        <dbReference type="Pfam" id="PF00933"/>
    </source>
</evidence>
<dbReference type="GO" id="GO:0009254">
    <property type="term" value="P:peptidoglycan turnover"/>
    <property type="evidence" value="ECO:0007669"/>
    <property type="project" value="TreeGrafter"/>
</dbReference>
<dbReference type="Proteomes" id="UP000602647">
    <property type="component" value="Unassembled WGS sequence"/>
</dbReference>
<dbReference type="EMBL" id="JACRYT010000009">
    <property type="protein sequence ID" value="MBC6680067.1"/>
    <property type="molecule type" value="Genomic_DNA"/>
</dbReference>
<dbReference type="GO" id="GO:0004563">
    <property type="term" value="F:beta-N-acetylhexosaminidase activity"/>
    <property type="evidence" value="ECO:0007669"/>
    <property type="project" value="UniProtKB-EC"/>
</dbReference>
<dbReference type="Gene3D" id="3.20.20.300">
    <property type="entry name" value="Glycoside hydrolase, family 3, N-terminal domain"/>
    <property type="match status" value="1"/>
</dbReference>
<gene>
    <name evidence="7" type="ORF">H9L42_09505</name>
</gene>
<evidence type="ECO:0000313" key="8">
    <source>
        <dbReference type="Proteomes" id="UP000602647"/>
    </source>
</evidence>
<evidence type="ECO:0000256" key="3">
    <source>
        <dbReference type="ARBA" id="ARBA00012663"/>
    </source>
</evidence>
<evidence type="ECO:0000256" key="4">
    <source>
        <dbReference type="ARBA" id="ARBA00022801"/>
    </source>
</evidence>
<dbReference type="PROSITE" id="PS00775">
    <property type="entry name" value="GLYCOSYL_HYDROL_F3"/>
    <property type="match status" value="1"/>
</dbReference>
<organism evidence="7 8">
    <name type="scientific">Zhenpiania hominis</name>
    <dbReference type="NCBI Taxonomy" id="2763644"/>
    <lineage>
        <taxon>Bacteria</taxon>
        <taxon>Bacillati</taxon>
        <taxon>Bacillota</taxon>
        <taxon>Clostridia</taxon>
        <taxon>Peptostreptococcales</taxon>
        <taxon>Anaerovoracaceae</taxon>
        <taxon>Zhenpiania</taxon>
    </lineage>
</organism>
<keyword evidence="5" id="KW-0326">Glycosidase</keyword>
<accession>A0A923SQW6</accession>
<comment type="caution">
    <text evidence="7">The sequence shown here is derived from an EMBL/GenBank/DDBJ whole genome shotgun (WGS) entry which is preliminary data.</text>
</comment>
<sequence>MKKWLGIAAVLIVLLGAGLFFMQGEPEKTASSNSDSETAAPEKPDYVRELAESMTLEEKVGQMFLACVSNSTISREDIASYGLGGYLFFSDFFETRTPESVTSDLASYQEAASVPMLMAVDEEGGSVVRISKYSAYRPQPFASPQEVYAQSGFEGLRRDAEEKSEFLLSMGINVNLAPVCDLTSDQNAFIYPRTLGENAKKTSRYVREVVSAMNQKKIGSALKHFPGYGGNADTHTGIATDTRRYQDFVSRDFLPFEAGIEAGAPCVLVSHNIVTAMDESKPASLSENVHQILREELGFDGVILTDDLAMEGVQGYSGEENIAVSAIQAGNDLLCTSRYTEQIPAVVQAVRDGKISEKQITDSALRVLRWKEKLGLFEEKE</sequence>
<protein>
    <recommendedName>
        <fullName evidence="3">beta-N-acetylhexosaminidase</fullName>
        <ecNumber evidence="3">3.2.1.52</ecNumber>
    </recommendedName>
</protein>
<keyword evidence="8" id="KW-1185">Reference proteome</keyword>
<dbReference type="Pfam" id="PF00933">
    <property type="entry name" value="Glyco_hydro_3"/>
    <property type="match status" value="1"/>
</dbReference>
<dbReference type="SUPFAM" id="SSF51445">
    <property type="entry name" value="(Trans)glycosidases"/>
    <property type="match status" value="1"/>
</dbReference>
<proteinExistence type="inferred from homology"/>
<evidence type="ECO:0000256" key="5">
    <source>
        <dbReference type="ARBA" id="ARBA00023295"/>
    </source>
</evidence>
<reference evidence="7" key="1">
    <citation type="submission" date="2020-08" db="EMBL/GenBank/DDBJ databases">
        <title>Genome public.</title>
        <authorList>
            <person name="Liu C."/>
            <person name="Sun Q."/>
        </authorList>
    </citation>
    <scope>NUCLEOTIDE SEQUENCE</scope>
    <source>
        <strain evidence="7">BX12</strain>
    </source>
</reference>
<comment type="similarity">
    <text evidence="2">Belongs to the glycosyl hydrolase 3 family.</text>
</comment>
<feature type="domain" description="Glycoside hydrolase family 3 N-terminal" evidence="6">
    <location>
        <begin position="55"/>
        <end position="369"/>
    </location>
</feature>
<comment type="catalytic activity">
    <reaction evidence="1">
        <text>Hydrolysis of terminal non-reducing N-acetyl-D-hexosamine residues in N-acetyl-beta-D-hexosaminides.</text>
        <dbReference type="EC" id="3.2.1.52"/>
    </reaction>
</comment>
<evidence type="ECO:0000256" key="2">
    <source>
        <dbReference type="ARBA" id="ARBA00005336"/>
    </source>
</evidence>
<evidence type="ECO:0000313" key="7">
    <source>
        <dbReference type="EMBL" id="MBC6680067.1"/>
    </source>
</evidence>
<dbReference type="AlphaFoldDB" id="A0A923SQW6"/>
<dbReference type="GO" id="GO:0005975">
    <property type="term" value="P:carbohydrate metabolic process"/>
    <property type="evidence" value="ECO:0007669"/>
    <property type="project" value="InterPro"/>
</dbReference>
<name>A0A923SQW6_9FIRM</name>
<dbReference type="InterPro" id="IPR017853">
    <property type="entry name" value="GH"/>
</dbReference>
<keyword evidence="4" id="KW-0378">Hydrolase</keyword>
<dbReference type="PANTHER" id="PTHR30480">
    <property type="entry name" value="BETA-HEXOSAMINIDASE-RELATED"/>
    <property type="match status" value="1"/>
</dbReference>
<dbReference type="InterPro" id="IPR019800">
    <property type="entry name" value="Glyco_hydro_3_AS"/>
</dbReference>
<dbReference type="InterPro" id="IPR050226">
    <property type="entry name" value="NagZ_Beta-hexosaminidase"/>
</dbReference>
<dbReference type="PANTHER" id="PTHR30480:SF13">
    <property type="entry name" value="BETA-HEXOSAMINIDASE"/>
    <property type="match status" value="1"/>
</dbReference>
<dbReference type="InterPro" id="IPR036962">
    <property type="entry name" value="Glyco_hydro_3_N_sf"/>
</dbReference>
<evidence type="ECO:0000256" key="1">
    <source>
        <dbReference type="ARBA" id="ARBA00001231"/>
    </source>
</evidence>
<dbReference type="EC" id="3.2.1.52" evidence="3"/>